<dbReference type="NCBIfam" id="TIGR02866">
    <property type="entry name" value="CoxB"/>
    <property type="match status" value="1"/>
</dbReference>
<dbReference type="RefSeq" id="WP_145030949.1">
    <property type="nucleotide sequence ID" value="NZ_CP036271.1"/>
</dbReference>
<dbReference type="InterPro" id="IPR036909">
    <property type="entry name" value="Cyt_c-like_dom_sf"/>
</dbReference>
<dbReference type="InterPro" id="IPR008168">
    <property type="entry name" value="Cyt_C_IC"/>
</dbReference>
<dbReference type="GO" id="GO:0020037">
    <property type="term" value="F:heme binding"/>
    <property type="evidence" value="ECO:0007669"/>
    <property type="project" value="InterPro"/>
</dbReference>
<keyword evidence="14 18" id="KW-0472">Membrane</keyword>
<dbReference type="InterPro" id="IPR008972">
    <property type="entry name" value="Cupredoxin"/>
</dbReference>
<evidence type="ECO:0000256" key="17">
    <source>
        <dbReference type="PROSITE-ProRule" id="PRU00433"/>
    </source>
</evidence>
<accession>A0A517SGF7</accession>
<evidence type="ECO:0000256" key="16">
    <source>
        <dbReference type="ARBA" id="ARBA00031399"/>
    </source>
</evidence>
<evidence type="ECO:0000256" key="10">
    <source>
        <dbReference type="ARBA" id="ARBA00022982"/>
    </source>
</evidence>
<dbReference type="Pfam" id="PF00116">
    <property type="entry name" value="COX2"/>
    <property type="match status" value="1"/>
</dbReference>
<keyword evidence="22" id="KW-1185">Reference proteome</keyword>
<proteinExistence type="inferred from homology"/>
<dbReference type="GO" id="GO:0016020">
    <property type="term" value="C:membrane"/>
    <property type="evidence" value="ECO:0007669"/>
    <property type="project" value="UniProtKB-SubCell"/>
</dbReference>
<comment type="similarity">
    <text evidence="2">Belongs to the cytochrome c oxidase subunit 2 family.</text>
</comment>
<organism evidence="21 22">
    <name type="scientific">Caulifigura coniformis</name>
    <dbReference type="NCBI Taxonomy" id="2527983"/>
    <lineage>
        <taxon>Bacteria</taxon>
        <taxon>Pseudomonadati</taxon>
        <taxon>Planctomycetota</taxon>
        <taxon>Planctomycetia</taxon>
        <taxon>Planctomycetales</taxon>
        <taxon>Planctomycetaceae</taxon>
        <taxon>Caulifigura</taxon>
    </lineage>
</organism>
<evidence type="ECO:0000256" key="3">
    <source>
        <dbReference type="ARBA" id="ARBA00012949"/>
    </source>
</evidence>
<dbReference type="GO" id="GO:0005506">
    <property type="term" value="F:iron ion binding"/>
    <property type="evidence" value="ECO:0007669"/>
    <property type="project" value="InterPro"/>
</dbReference>
<evidence type="ECO:0000256" key="13">
    <source>
        <dbReference type="ARBA" id="ARBA00023008"/>
    </source>
</evidence>
<dbReference type="InterPro" id="IPR036257">
    <property type="entry name" value="Cyt_c_oxidase_su2_TM_sf"/>
</dbReference>
<evidence type="ECO:0000256" key="2">
    <source>
        <dbReference type="ARBA" id="ARBA00007866"/>
    </source>
</evidence>
<feature type="transmembrane region" description="Helical" evidence="18">
    <location>
        <begin position="68"/>
        <end position="90"/>
    </location>
</feature>
<dbReference type="CDD" id="cd13915">
    <property type="entry name" value="CuRO_HCO_II_like_2"/>
    <property type="match status" value="1"/>
</dbReference>
<keyword evidence="9" id="KW-1278">Translocase</keyword>
<dbReference type="GO" id="GO:0004129">
    <property type="term" value="F:cytochrome-c oxidase activity"/>
    <property type="evidence" value="ECO:0007669"/>
    <property type="project" value="UniProtKB-EC"/>
</dbReference>
<evidence type="ECO:0000256" key="9">
    <source>
        <dbReference type="ARBA" id="ARBA00022967"/>
    </source>
</evidence>
<dbReference type="Gene3D" id="2.60.40.420">
    <property type="entry name" value="Cupredoxins - blue copper proteins"/>
    <property type="match status" value="1"/>
</dbReference>
<keyword evidence="13" id="KW-0186">Copper</keyword>
<reference evidence="21 22" key="1">
    <citation type="submission" date="2019-02" db="EMBL/GenBank/DDBJ databases">
        <title>Deep-cultivation of Planctomycetes and their phenomic and genomic characterization uncovers novel biology.</title>
        <authorList>
            <person name="Wiegand S."/>
            <person name="Jogler M."/>
            <person name="Boedeker C."/>
            <person name="Pinto D."/>
            <person name="Vollmers J."/>
            <person name="Rivas-Marin E."/>
            <person name="Kohn T."/>
            <person name="Peeters S.H."/>
            <person name="Heuer A."/>
            <person name="Rast P."/>
            <person name="Oberbeckmann S."/>
            <person name="Bunk B."/>
            <person name="Jeske O."/>
            <person name="Meyerdierks A."/>
            <person name="Storesund J.E."/>
            <person name="Kallscheuer N."/>
            <person name="Luecker S."/>
            <person name="Lage O.M."/>
            <person name="Pohl T."/>
            <person name="Merkel B.J."/>
            <person name="Hornburger P."/>
            <person name="Mueller R.-W."/>
            <person name="Bruemmer F."/>
            <person name="Labrenz M."/>
            <person name="Spormann A.M."/>
            <person name="Op den Camp H."/>
            <person name="Overmann J."/>
            <person name="Amann R."/>
            <person name="Jetten M.S.M."/>
            <person name="Mascher T."/>
            <person name="Medema M.H."/>
            <person name="Devos D.P."/>
            <person name="Kaster A.-K."/>
            <person name="Ovreas L."/>
            <person name="Rohde M."/>
            <person name="Galperin M.Y."/>
            <person name="Jogler C."/>
        </authorList>
    </citation>
    <scope>NUCLEOTIDE SEQUENCE [LARGE SCALE GENOMIC DNA]</scope>
    <source>
        <strain evidence="21 22">Pan44</strain>
    </source>
</reference>
<dbReference type="EC" id="7.1.1.9" evidence="3"/>
<sequence>MGSADFQFHPETASTYAARVDGVYWFLVAMTAFFSIAIAAAIVYLGVRYRKNAQVNRTPYSPPMWLELSWLIAPAPILLFIFFWSAQVFLEMQRPPADAMQINVVARQWMWKFQHPSGRREIDQLHVPVGRPVRLKMISEDVIHSFYVPAFRTKQDVLPGRFTTAWFEATKPGTYHLFCAEYCGTQHSKMVGSVVVMSPTEYEEWLAGRGSDVSPEVAGAALFEQHRCGSCHGPATAQMRGPTLEGIFGKMIPLVDGSSVPADDTYLRESIVRPGSKIVAGYQNLMPTFEGQLSEEELNDLLAYIKTLSGPVAAAAAKEDQP</sequence>
<dbReference type="InterPro" id="IPR014222">
    <property type="entry name" value="Cyt_c_oxidase_su2"/>
</dbReference>
<dbReference type="PANTHER" id="PTHR22888">
    <property type="entry name" value="CYTOCHROME C OXIDASE, SUBUNIT II"/>
    <property type="match status" value="1"/>
</dbReference>
<feature type="domain" description="Cytochrome c" evidence="20">
    <location>
        <begin position="214"/>
        <end position="309"/>
    </location>
</feature>
<dbReference type="SUPFAM" id="SSF46626">
    <property type="entry name" value="Cytochrome c"/>
    <property type="match status" value="1"/>
</dbReference>
<dbReference type="PRINTS" id="PR00605">
    <property type="entry name" value="CYTCHROMECIC"/>
</dbReference>
<dbReference type="KEGG" id="ccos:Pan44_32090"/>
<keyword evidence="6" id="KW-0679">Respiratory chain</keyword>
<dbReference type="GO" id="GO:0016491">
    <property type="term" value="F:oxidoreductase activity"/>
    <property type="evidence" value="ECO:0007669"/>
    <property type="project" value="UniProtKB-KW"/>
</dbReference>
<dbReference type="InterPro" id="IPR009056">
    <property type="entry name" value="Cyt_c-like_dom"/>
</dbReference>
<evidence type="ECO:0000256" key="1">
    <source>
        <dbReference type="ARBA" id="ARBA00004141"/>
    </source>
</evidence>
<dbReference type="InterPro" id="IPR045187">
    <property type="entry name" value="CcO_II"/>
</dbReference>
<dbReference type="InterPro" id="IPR002429">
    <property type="entry name" value="CcO_II-like_C"/>
</dbReference>
<evidence type="ECO:0000256" key="12">
    <source>
        <dbReference type="ARBA" id="ARBA00023004"/>
    </source>
</evidence>
<dbReference type="FunCoup" id="A0A517SGF7">
    <property type="interactions" value="203"/>
</dbReference>
<evidence type="ECO:0000256" key="14">
    <source>
        <dbReference type="ARBA" id="ARBA00023136"/>
    </source>
</evidence>
<dbReference type="OrthoDB" id="9773456at2"/>
<dbReference type="InParanoid" id="A0A517SGF7"/>
<dbReference type="AlphaFoldDB" id="A0A517SGF7"/>
<keyword evidence="7 18" id="KW-0812">Transmembrane</keyword>
<evidence type="ECO:0000259" key="19">
    <source>
        <dbReference type="PROSITE" id="PS50857"/>
    </source>
</evidence>
<evidence type="ECO:0000256" key="18">
    <source>
        <dbReference type="SAM" id="Phobius"/>
    </source>
</evidence>
<comment type="subcellular location">
    <subcellularLocation>
        <location evidence="1">Membrane</location>
        <topology evidence="1">Multi-pass membrane protein</topology>
    </subcellularLocation>
</comment>
<feature type="domain" description="Cytochrome oxidase subunit II copper A binding" evidence="19">
    <location>
        <begin position="97"/>
        <end position="208"/>
    </location>
</feature>
<dbReference type="PROSITE" id="PS50857">
    <property type="entry name" value="COX2_CUA"/>
    <property type="match status" value="1"/>
</dbReference>
<keyword evidence="10" id="KW-0249">Electron transport</keyword>
<evidence type="ECO:0000256" key="4">
    <source>
        <dbReference type="ARBA" id="ARBA00022448"/>
    </source>
</evidence>
<evidence type="ECO:0000256" key="7">
    <source>
        <dbReference type="ARBA" id="ARBA00022692"/>
    </source>
</evidence>
<protein>
    <recommendedName>
        <fullName evidence="3">cytochrome-c oxidase</fullName>
        <ecNumber evidence="3">7.1.1.9</ecNumber>
    </recommendedName>
    <alternativeName>
        <fullName evidence="16">Cytochrome aa3 subunit 2</fullName>
    </alternativeName>
</protein>
<dbReference type="SUPFAM" id="SSF49503">
    <property type="entry name" value="Cupredoxins"/>
    <property type="match status" value="1"/>
</dbReference>
<evidence type="ECO:0000259" key="20">
    <source>
        <dbReference type="PROSITE" id="PS51007"/>
    </source>
</evidence>
<keyword evidence="11 18" id="KW-1133">Transmembrane helix</keyword>
<feature type="transmembrane region" description="Helical" evidence="18">
    <location>
        <begin position="23"/>
        <end position="47"/>
    </location>
</feature>
<dbReference type="PROSITE" id="PS00078">
    <property type="entry name" value="COX2"/>
    <property type="match status" value="1"/>
</dbReference>
<dbReference type="Pfam" id="PF00034">
    <property type="entry name" value="Cytochrom_C"/>
    <property type="match status" value="1"/>
</dbReference>
<evidence type="ECO:0000256" key="6">
    <source>
        <dbReference type="ARBA" id="ARBA00022660"/>
    </source>
</evidence>
<dbReference type="PROSITE" id="PS51007">
    <property type="entry name" value="CYTC"/>
    <property type="match status" value="1"/>
</dbReference>
<comment type="function">
    <text evidence="15">Subunits I and II form the functional core of the enzyme complex. Electrons originating in cytochrome c are transferred via heme a and Cu(A) to the binuclear center formed by heme a3 and Cu(B).</text>
</comment>
<dbReference type="SUPFAM" id="SSF81464">
    <property type="entry name" value="Cytochrome c oxidase subunit II-like, transmembrane region"/>
    <property type="match status" value="1"/>
</dbReference>
<dbReference type="PANTHER" id="PTHR22888:SF9">
    <property type="entry name" value="CYTOCHROME C OXIDASE SUBUNIT 2"/>
    <property type="match status" value="1"/>
</dbReference>
<evidence type="ECO:0000313" key="22">
    <source>
        <dbReference type="Proteomes" id="UP000315700"/>
    </source>
</evidence>
<evidence type="ECO:0000256" key="15">
    <source>
        <dbReference type="ARBA" id="ARBA00024688"/>
    </source>
</evidence>
<evidence type="ECO:0000256" key="11">
    <source>
        <dbReference type="ARBA" id="ARBA00022989"/>
    </source>
</evidence>
<dbReference type="Proteomes" id="UP000315700">
    <property type="component" value="Chromosome"/>
</dbReference>
<keyword evidence="12 17" id="KW-0408">Iron</keyword>
<evidence type="ECO:0000256" key="8">
    <source>
        <dbReference type="ARBA" id="ARBA00022723"/>
    </source>
</evidence>
<dbReference type="EMBL" id="CP036271">
    <property type="protein sequence ID" value="QDT55167.1"/>
    <property type="molecule type" value="Genomic_DNA"/>
</dbReference>
<dbReference type="InterPro" id="IPR001505">
    <property type="entry name" value="Copper_CuA"/>
</dbReference>
<keyword evidence="8 17" id="KW-0479">Metal-binding</keyword>
<evidence type="ECO:0000256" key="5">
    <source>
        <dbReference type="ARBA" id="ARBA00022617"/>
    </source>
</evidence>
<keyword evidence="21" id="KW-0560">Oxidoreductase</keyword>
<dbReference type="GO" id="GO:0042773">
    <property type="term" value="P:ATP synthesis coupled electron transport"/>
    <property type="evidence" value="ECO:0007669"/>
    <property type="project" value="TreeGrafter"/>
</dbReference>
<keyword evidence="5 17" id="KW-0349">Heme</keyword>
<keyword evidence="4" id="KW-0813">Transport</keyword>
<gene>
    <name evidence="21" type="primary">ctaC</name>
    <name evidence="21" type="ORF">Pan44_32090</name>
</gene>
<evidence type="ECO:0000313" key="21">
    <source>
        <dbReference type="EMBL" id="QDT55167.1"/>
    </source>
</evidence>
<name>A0A517SGF7_9PLAN</name>
<dbReference type="Gene3D" id="1.10.287.90">
    <property type="match status" value="1"/>
</dbReference>
<dbReference type="GO" id="GO:0005507">
    <property type="term" value="F:copper ion binding"/>
    <property type="evidence" value="ECO:0007669"/>
    <property type="project" value="InterPro"/>
</dbReference>